<reference evidence="3" key="1">
    <citation type="journal article" date="2019" name="Int. J. Syst. Evol. Microbiol.">
        <title>The Global Catalogue of Microorganisms (GCM) 10K type strain sequencing project: providing services to taxonomists for standard genome sequencing and annotation.</title>
        <authorList>
            <consortium name="The Broad Institute Genomics Platform"/>
            <consortium name="The Broad Institute Genome Sequencing Center for Infectious Disease"/>
            <person name="Wu L."/>
            <person name="Ma J."/>
        </authorList>
    </citation>
    <scope>NUCLEOTIDE SEQUENCE [LARGE SCALE GENOMIC DNA]</scope>
    <source>
        <strain evidence="3">NBRC 108565</strain>
    </source>
</reference>
<evidence type="ECO:0000313" key="2">
    <source>
        <dbReference type="EMBL" id="BDZ41540.1"/>
    </source>
</evidence>
<proteinExistence type="predicted"/>
<evidence type="ECO:0000313" key="3">
    <source>
        <dbReference type="Proteomes" id="UP001321475"/>
    </source>
</evidence>
<keyword evidence="1" id="KW-1133">Transmembrane helix</keyword>
<organism evidence="2 3">
    <name type="scientific">Paraoerskovia sediminicola</name>
    <dbReference type="NCBI Taxonomy" id="1138587"/>
    <lineage>
        <taxon>Bacteria</taxon>
        <taxon>Bacillati</taxon>
        <taxon>Actinomycetota</taxon>
        <taxon>Actinomycetes</taxon>
        <taxon>Micrococcales</taxon>
        <taxon>Cellulomonadaceae</taxon>
        <taxon>Paraoerskovia</taxon>
    </lineage>
</organism>
<dbReference type="Proteomes" id="UP001321475">
    <property type="component" value="Chromosome"/>
</dbReference>
<sequence length="65" mass="7194">MLLVLPWPGVLAAVLPLPYLVNVLRFANVGDDDAERTNAGWRVFLWLNLATGFLVTMLLIAANWA</sequence>
<evidence type="ECO:0000256" key="1">
    <source>
        <dbReference type="SAM" id="Phobius"/>
    </source>
</evidence>
<accession>A0ABM8G0V4</accession>
<feature type="transmembrane region" description="Helical" evidence="1">
    <location>
        <begin position="43"/>
        <end position="64"/>
    </location>
</feature>
<name>A0ABM8G0V4_9CELL</name>
<evidence type="ECO:0008006" key="4">
    <source>
        <dbReference type="Google" id="ProtNLM"/>
    </source>
</evidence>
<protein>
    <recommendedName>
        <fullName evidence="4">Divalent metal cation transporter</fullName>
    </recommendedName>
</protein>
<keyword evidence="3" id="KW-1185">Reference proteome</keyword>
<keyword evidence="1" id="KW-0812">Transmembrane</keyword>
<keyword evidence="1" id="KW-0472">Membrane</keyword>
<dbReference type="EMBL" id="AP027729">
    <property type="protein sequence ID" value="BDZ41540.1"/>
    <property type="molecule type" value="Genomic_DNA"/>
</dbReference>
<gene>
    <name evidence="2" type="ORF">GCM10025865_08390</name>
</gene>